<evidence type="ECO:0000259" key="1">
    <source>
        <dbReference type="PROSITE" id="PS51186"/>
    </source>
</evidence>
<accession>A0AAE5GLX4</accession>
<dbReference type="InterPro" id="IPR016181">
    <property type="entry name" value="Acyl_CoA_acyltransferase"/>
</dbReference>
<evidence type="ECO:0000313" key="2">
    <source>
        <dbReference type="EMBL" id="NOI79228.1"/>
    </source>
</evidence>
<dbReference type="SUPFAM" id="SSF55729">
    <property type="entry name" value="Acyl-CoA N-acyltransferases (Nat)"/>
    <property type="match status" value="1"/>
</dbReference>
<dbReference type="PANTHER" id="PTHR42791:SF2">
    <property type="entry name" value="N-ACETYLTRANSFERASE DOMAIN-CONTAINING PROTEIN"/>
    <property type="match status" value="1"/>
</dbReference>
<dbReference type="Gene3D" id="3.40.630.30">
    <property type="match status" value="1"/>
</dbReference>
<protein>
    <submittedName>
        <fullName evidence="2">GNAT family N-acetyltransferase</fullName>
    </submittedName>
</protein>
<name>A0AAE5GLX4_9VIBR</name>
<dbReference type="AlphaFoldDB" id="A0AAE5GLX4"/>
<gene>
    <name evidence="2" type="ORF">F0237_01040</name>
</gene>
<dbReference type="Pfam" id="PF00583">
    <property type="entry name" value="Acetyltransf_1"/>
    <property type="match status" value="1"/>
</dbReference>
<proteinExistence type="predicted"/>
<dbReference type="Proteomes" id="UP000572722">
    <property type="component" value="Unassembled WGS sequence"/>
</dbReference>
<sequence>MKLSLRKALPSDIEYLVELRTLTMGEYIIQLGGSTSRAAALRNLDFEFDHAKIIQVDDEDAGFHRVIFNQEKNEIYLDLIQVHPKFQGKGIASQLIQRLIDEAEEKQCGLALSAFKINPAQDLYKRMGFVQVGETDDEYLFEYRSAS</sequence>
<dbReference type="RefSeq" id="WP_171319993.1">
    <property type="nucleotide sequence ID" value="NZ_JAKETU010000001.1"/>
</dbReference>
<feature type="domain" description="N-acetyltransferase" evidence="1">
    <location>
        <begin position="3"/>
        <end position="147"/>
    </location>
</feature>
<dbReference type="InterPro" id="IPR000182">
    <property type="entry name" value="GNAT_dom"/>
</dbReference>
<dbReference type="PANTHER" id="PTHR42791">
    <property type="entry name" value="GNAT FAMILY ACETYLTRANSFERASE"/>
    <property type="match status" value="1"/>
</dbReference>
<organism evidence="2 3">
    <name type="scientific">Vibrio tubiashii</name>
    <dbReference type="NCBI Taxonomy" id="29498"/>
    <lineage>
        <taxon>Bacteria</taxon>
        <taxon>Pseudomonadati</taxon>
        <taxon>Pseudomonadota</taxon>
        <taxon>Gammaproteobacteria</taxon>
        <taxon>Vibrionales</taxon>
        <taxon>Vibrionaceae</taxon>
        <taxon>Vibrio</taxon>
        <taxon>Vibrio oreintalis group</taxon>
    </lineage>
</organism>
<dbReference type="CDD" id="cd04301">
    <property type="entry name" value="NAT_SF"/>
    <property type="match status" value="1"/>
</dbReference>
<dbReference type="GO" id="GO:0016747">
    <property type="term" value="F:acyltransferase activity, transferring groups other than amino-acyl groups"/>
    <property type="evidence" value="ECO:0007669"/>
    <property type="project" value="InterPro"/>
</dbReference>
<comment type="caution">
    <text evidence="2">The sequence shown here is derived from an EMBL/GenBank/DDBJ whole genome shotgun (WGS) entry which is preliminary data.</text>
</comment>
<dbReference type="PROSITE" id="PS51186">
    <property type="entry name" value="GNAT"/>
    <property type="match status" value="1"/>
</dbReference>
<dbReference type="InterPro" id="IPR052523">
    <property type="entry name" value="Trichothecene_AcTrans"/>
</dbReference>
<evidence type="ECO:0000313" key="3">
    <source>
        <dbReference type="Proteomes" id="UP000572722"/>
    </source>
</evidence>
<reference evidence="2 3" key="1">
    <citation type="submission" date="2019-08" db="EMBL/GenBank/DDBJ databases">
        <title>Draft genome sequencing and comparative genomics of hatchery-associated Vibrios.</title>
        <authorList>
            <person name="Kehlet-Delgado H."/>
            <person name="Mueller R.S."/>
        </authorList>
    </citation>
    <scope>NUCLEOTIDE SEQUENCE [LARGE SCALE GENOMIC DNA]</scope>
    <source>
        <strain evidence="2 3">01-65-5-1</strain>
    </source>
</reference>
<dbReference type="EMBL" id="VTXO01000001">
    <property type="protein sequence ID" value="NOI79228.1"/>
    <property type="molecule type" value="Genomic_DNA"/>
</dbReference>